<evidence type="ECO:0000313" key="4">
    <source>
        <dbReference type="Proteomes" id="UP000694428"/>
    </source>
</evidence>
<dbReference type="InterPro" id="IPR052689">
    <property type="entry name" value="FA_core_complex_assoc"/>
</dbReference>
<feature type="region of interest" description="Disordered" evidence="1">
    <location>
        <begin position="1"/>
        <end position="48"/>
    </location>
</feature>
<feature type="region of interest" description="Disordered" evidence="1">
    <location>
        <begin position="125"/>
        <end position="145"/>
    </location>
</feature>
<dbReference type="PANTHER" id="PTHR37862">
    <property type="entry name" value="FANCONI ANEMIA CORE COMPLEX-ASSOCIATED PROTEIN 20"/>
    <property type="match status" value="1"/>
</dbReference>
<organism evidence="3 4">
    <name type="scientific">Pavo cristatus</name>
    <name type="common">Indian peafowl</name>
    <name type="synonym">Blue peafowl</name>
    <dbReference type="NCBI Taxonomy" id="9049"/>
    <lineage>
        <taxon>Eukaryota</taxon>
        <taxon>Metazoa</taxon>
        <taxon>Chordata</taxon>
        <taxon>Craniata</taxon>
        <taxon>Vertebrata</taxon>
        <taxon>Euteleostomi</taxon>
        <taxon>Archelosauria</taxon>
        <taxon>Archosauria</taxon>
        <taxon>Dinosauria</taxon>
        <taxon>Saurischia</taxon>
        <taxon>Theropoda</taxon>
        <taxon>Coelurosauria</taxon>
        <taxon>Aves</taxon>
        <taxon>Neognathae</taxon>
        <taxon>Galloanserae</taxon>
        <taxon>Galliformes</taxon>
        <taxon>Phasianidae</taxon>
        <taxon>Phasianinae</taxon>
        <taxon>Pavo</taxon>
    </lineage>
</organism>
<protein>
    <recommendedName>
        <fullName evidence="2">UBZ2-type domain-containing protein</fullName>
    </recommendedName>
</protein>
<reference evidence="3" key="1">
    <citation type="submission" date="2025-08" db="UniProtKB">
        <authorList>
            <consortium name="Ensembl"/>
        </authorList>
    </citation>
    <scope>IDENTIFICATION</scope>
</reference>
<evidence type="ECO:0000259" key="2">
    <source>
        <dbReference type="PROSITE" id="PS51906"/>
    </source>
</evidence>
<reference evidence="3" key="2">
    <citation type="submission" date="2025-09" db="UniProtKB">
        <authorList>
            <consortium name="Ensembl"/>
        </authorList>
    </citation>
    <scope>IDENTIFICATION</scope>
</reference>
<feature type="compositionally biased region" description="Basic and acidic residues" evidence="1">
    <location>
        <begin position="1"/>
        <end position="15"/>
    </location>
</feature>
<proteinExistence type="predicted"/>
<dbReference type="GO" id="GO:0043130">
    <property type="term" value="F:ubiquitin binding"/>
    <property type="evidence" value="ECO:0007669"/>
    <property type="project" value="InterPro"/>
</dbReference>
<name>A0A8C9EI28_PAVCR</name>
<dbReference type="Proteomes" id="UP000694428">
    <property type="component" value="Unplaced"/>
</dbReference>
<dbReference type="Ensembl" id="ENSPSTT00000000898.1">
    <property type="protein sequence ID" value="ENSPSTP00000000854.1"/>
    <property type="gene ID" value="ENSPSTG00000000693.1"/>
</dbReference>
<accession>A0A8C9EI28</accession>
<dbReference type="AlphaFoldDB" id="A0A8C9EI28"/>
<keyword evidence="4" id="KW-1185">Reference proteome</keyword>
<dbReference type="PANTHER" id="PTHR37862:SF1">
    <property type="entry name" value="FANCONI ANEMIA CORE COMPLEX-ASSOCIATED PROTEIN 20"/>
    <property type="match status" value="1"/>
</dbReference>
<evidence type="ECO:0000313" key="3">
    <source>
        <dbReference type="Ensembl" id="ENSPSTP00000000854.1"/>
    </source>
</evidence>
<dbReference type="PROSITE" id="PS51906">
    <property type="entry name" value="ZF_UBZ2"/>
    <property type="match status" value="1"/>
</dbReference>
<dbReference type="GO" id="GO:0043240">
    <property type="term" value="C:Fanconi anaemia nuclear complex"/>
    <property type="evidence" value="ECO:0007669"/>
    <property type="project" value="TreeGrafter"/>
</dbReference>
<feature type="domain" description="UBZ2-type" evidence="2">
    <location>
        <begin position="147"/>
        <end position="183"/>
    </location>
</feature>
<evidence type="ECO:0000256" key="1">
    <source>
        <dbReference type="SAM" id="MobiDB-lite"/>
    </source>
</evidence>
<sequence length="183" mass="20427">MEHLHEEWDQADELRSLPSTSEQTRCKTNTDPKNTAGEDTGAISKADVDLKPFKDTQHRTSTCHLPLSQRAVKALSVQQHCRGTVQNSKENRKQEKRELQAQMQQSSISFGETRSVPAETKPPLVSMAGNESCKENPVHQSEGSSTLDSCPMCLIRFSDTLSQLDIDGHLARCLSESTDDIMW</sequence>
<dbReference type="InterPro" id="IPR031490">
    <property type="entry name" value="UBZ2_FAAP20"/>
</dbReference>
<dbReference type="Pfam" id="PF15750">
    <property type="entry name" value="UBZ_FAAP20"/>
    <property type="match status" value="1"/>
</dbReference>